<protein>
    <submittedName>
        <fullName evidence="1">Uncharacterized protein</fullName>
    </submittedName>
</protein>
<evidence type="ECO:0000313" key="2">
    <source>
        <dbReference type="Proteomes" id="UP001320706"/>
    </source>
</evidence>
<comment type="caution">
    <text evidence="1">The sequence shown here is derived from an EMBL/GenBank/DDBJ whole genome shotgun (WGS) entry which is preliminary data.</text>
</comment>
<organism evidence="1 2">
    <name type="scientific">Zalaria obscura</name>
    <dbReference type="NCBI Taxonomy" id="2024903"/>
    <lineage>
        <taxon>Eukaryota</taxon>
        <taxon>Fungi</taxon>
        <taxon>Dikarya</taxon>
        <taxon>Ascomycota</taxon>
        <taxon>Pezizomycotina</taxon>
        <taxon>Dothideomycetes</taxon>
        <taxon>Dothideomycetidae</taxon>
        <taxon>Dothideales</taxon>
        <taxon>Zalariaceae</taxon>
        <taxon>Zalaria</taxon>
    </lineage>
</organism>
<keyword evidence="2" id="KW-1185">Reference proteome</keyword>
<dbReference type="Proteomes" id="UP001320706">
    <property type="component" value="Unassembled WGS sequence"/>
</dbReference>
<accession>A0ACC3S8R8</accession>
<reference evidence="1" key="1">
    <citation type="submission" date="2024-02" db="EMBL/GenBank/DDBJ databases">
        <title>Metagenome Assembled Genome of Zalaria obscura JY119.</title>
        <authorList>
            <person name="Vighnesh L."/>
            <person name="Jagadeeshwari U."/>
            <person name="Venkata Ramana C."/>
            <person name="Sasikala C."/>
        </authorList>
    </citation>
    <scope>NUCLEOTIDE SEQUENCE</scope>
    <source>
        <strain evidence="1">JY119</strain>
    </source>
</reference>
<name>A0ACC3S8R8_9PEZI</name>
<sequence length="1324" mass="146864">MLPNGQLLPEAAIRQSARAGVDGMLQSKTDGQPSSLVKAYQDLLEDVIFTVNCVDITISHRAAAINLLCAIIQKCQDSSLPEVRSCIWENDAWTRCFEAFLLQHHGSKPKFMRQLLSTLTAVLLKETQRGSKEEIRDQVLRQVLLILIDPTGHTPAKPAMQALGHFVTKDMVPLDMMLHTLADLKGLESHRDNDAILEQFVTDLLQWSCYEDLAPSVGQFLSALLDAHQANAQTPLSGNGAAEKDNKTKSPWIRPVIIFASTRSDSIETLRYYIFHHVFQRSITDYVQFLGELGLYRAFGGVSRSDPTQPEQQMDNEDILFCALSVGKELGMVQEAESSRISTVQIIDQILYLPEAWLGKLLTSNSANARLSGLSILTSSPSVTRPLTTGTFRMLKQAFPQFHADTDANFRSEVFGLTQRLMDRLRAATSTLVKRSKRADFDSEKSLKAHKAFVSWYLRFLRAELRPTASYQRHISSLKCMNIVLKSGLDPAVSERHYSRAALGDIKWPYKRAVVDQEVAQLLLDLLMDPFDDVRFMAAAILKMAGVPVARISKQSGNPMSQGTLSPIHVLERAEQSMMRTGRADQADGVAHLYEIMFEQSHAESEAADVWWATKLGVLDHLLSKIEKTLNIAKEDLTTAVSRHPLHGLFSSVRYIVDQPDFYAVIADSDASIQQWPILLERISNCLLETWSFVKPVLCNDAPEGFTPEEVDDENELTTKDILSYSWRALKEASLVIRSLVSKCPLKTPFMSVDQLEGLGDLCFTELAELRHRGAFSTVAQTFVACCTRSSKCGERSEAILEKWYKRAVSCVQNKTTINTRRSAGIPSLMTGILTSDTEDGKLFSRAIADLTREATEPVEDGVDHSGGLPQVHALNSLKDIFKNSKLGERSELYVAAGLDLAASCLSSNVWAIRNCGLMLFRALLDRLLGTNDSYNEDDAPTQTRLSFLEVPNLISVIVRLLSPPEDTARGPWDSNPMEGVFPALQLLQRAVPPADRLPEVRQAVLRLTTSSHWHLRDKAARTYALLEDLKDANFCDRFATLLGPRLDRQNALHGSLLCAKYILARVAKDATSRDLLSLSETVGNAKAELFDKNRCPFTKAAFSDLQTICCRAQLASEIGTEGIRLPSSSKTGSPLYTDGSMMLEGAFLDAVLSKAGSIEPATVTRFSDWSQALRKALHEDNAFDTRIAAVKAAAQLKSGLRAVFTSAVDQECLIGYCLAVYEMTIDDDDEVRDLGATVACNILSQVDESPTAKDLVPLVAGSRLAEFTTRRFHKSDYLANEALRRLTGGDLWGERSQTVILNEMLERRSTATEAEQNIASERR</sequence>
<proteinExistence type="predicted"/>
<evidence type="ECO:0000313" key="1">
    <source>
        <dbReference type="EMBL" id="KAK8202191.1"/>
    </source>
</evidence>
<dbReference type="EMBL" id="JAMKPW020000033">
    <property type="protein sequence ID" value="KAK8202191.1"/>
    <property type="molecule type" value="Genomic_DNA"/>
</dbReference>
<gene>
    <name evidence="1" type="ORF">M8818_005718</name>
</gene>